<accession>A0A4C1UPS5</accession>
<dbReference type="PANTHER" id="PTHR46954:SF1">
    <property type="entry name" value="C2H2-TYPE DOMAIN-CONTAINING PROTEIN"/>
    <property type="match status" value="1"/>
</dbReference>
<dbReference type="EMBL" id="BGZK01000202">
    <property type="protein sequence ID" value="GBP28057.1"/>
    <property type="molecule type" value="Genomic_DNA"/>
</dbReference>
<gene>
    <name evidence="1" type="ORF">EVAR_21177_1</name>
</gene>
<dbReference type="PANTHER" id="PTHR46954">
    <property type="entry name" value="C2H2-TYPE DOMAIN-CONTAINING PROTEIN"/>
    <property type="match status" value="1"/>
</dbReference>
<dbReference type="AlphaFoldDB" id="A0A4C1UPS5"/>
<reference evidence="1 2" key="1">
    <citation type="journal article" date="2019" name="Commun. Biol.">
        <title>The bagworm genome reveals a unique fibroin gene that provides high tensile strength.</title>
        <authorList>
            <person name="Kono N."/>
            <person name="Nakamura H."/>
            <person name="Ohtoshi R."/>
            <person name="Tomita M."/>
            <person name="Numata K."/>
            <person name="Arakawa K."/>
        </authorList>
    </citation>
    <scope>NUCLEOTIDE SEQUENCE [LARGE SCALE GENOMIC DNA]</scope>
</reference>
<proteinExistence type="predicted"/>
<name>A0A4C1UPS5_EUMVA</name>
<organism evidence="1 2">
    <name type="scientific">Eumeta variegata</name>
    <name type="common">Bagworm moth</name>
    <name type="synonym">Eumeta japonica</name>
    <dbReference type="NCBI Taxonomy" id="151549"/>
    <lineage>
        <taxon>Eukaryota</taxon>
        <taxon>Metazoa</taxon>
        <taxon>Ecdysozoa</taxon>
        <taxon>Arthropoda</taxon>
        <taxon>Hexapoda</taxon>
        <taxon>Insecta</taxon>
        <taxon>Pterygota</taxon>
        <taxon>Neoptera</taxon>
        <taxon>Endopterygota</taxon>
        <taxon>Lepidoptera</taxon>
        <taxon>Glossata</taxon>
        <taxon>Ditrysia</taxon>
        <taxon>Tineoidea</taxon>
        <taxon>Psychidae</taxon>
        <taxon>Oiketicinae</taxon>
        <taxon>Eumeta</taxon>
    </lineage>
</organism>
<evidence type="ECO:0000313" key="1">
    <source>
        <dbReference type="EMBL" id="GBP28057.1"/>
    </source>
</evidence>
<protein>
    <submittedName>
        <fullName evidence="1">Uncharacterized protein</fullName>
    </submittedName>
</protein>
<keyword evidence="2" id="KW-1185">Reference proteome</keyword>
<comment type="caution">
    <text evidence="1">The sequence shown here is derived from an EMBL/GenBank/DDBJ whole genome shotgun (WGS) entry which is preliminary data.</text>
</comment>
<evidence type="ECO:0000313" key="2">
    <source>
        <dbReference type="Proteomes" id="UP000299102"/>
    </source>
</evidence>
<dbReference type="Proteomes" id="UP000299102">
    <property type="component" value="Unassembled WGS sequence"/>
</dbReference>
<dbReference type="STRING" id="151549.A0A4C1UPS5"/>
<dbReference type="OrthoDB" id="2433005at2759"/>
<sequence length="158" mass="18391">MWVVAKRYKLIPFMYADVNVDSDGFDGGPDENRRYRKVKYFAIQHFNQHNLDALFIATNAPRWSAYSRVKQLMVPLSKRLSGVILPHLVLMSTTKELLLILIWKNAIFNMLGKHLLRSGRKRKLTTTMFRRNTESPKIACKIQQDLIWCVIVPTSVNL</sequence>